<gene>
    <name evidence="2" type="ORF">AQJ46_30060</name>
</gene>
<evidence type="ECO:0000256" key="1">
    <source>
        <dbReference type="SAM" id="Phobius"/>
    </source>
</evidence>
<keyword evidence="1" id="KW-0812">Transmembrane</keyword>
<dbReference type="PROSITE" id="PS51257">
    <property type="entry name" value="PROKAR_LIPOPROTEIN"/>
    <property type="match status" value="1"/>
</dbReference>
<comment type="caution">
    <text evidence="2">The sequence shown here is derived from an EMBL/GenBank/DDBJ whole genome shotgun (WGS) entry which is preliminary data.</text>
</comment>
<dbReference type="EMBL" id="LMWU01000029">
    <property type="protein sequence ID" value="KUN64679.1"/>
    <property type="molecule type" value="Genomic_DNA"/>
</dbReference>
<keyword evidence="1" id="KW-0472">Membrane</keyword>
<organism evidence="2 3">
    <name type="scientific">Streptomyces canus</name>
    <dbReference type="NCBI Taxonomy" id="58343"/>
    <lineage>
        <taxon>Bacteria</taxon>
        <taxon>Bacillati</taxon>
        <taxon>Actinomycetota</taxon>
        <taxon>Actinomycetes</taxon>
        <taxon>Kitasatosporales</taxon>
        <taxon>Streptomycetaceae</taxon>
        <taxon>Streptomyces</taxon>
        <taxon>Streptomyces aurantiacus group</taxon>
    </lineage>
</organism>
<feature type="transmembrane region" description="Helical" evidence="1">
    <location>
        <begin position="46"/>
        <end position="63"/>
    </location>
</feature>
<sequence>MLRFMDWSVVGMGCLLVLLSFGCRWWERAKVHKGARPREGMRFYSIWMPLLMGLGMLVAKVPHMVGAPFAIVMAADTLNLVLVVTTALVLAVQVRNRARSGPPAECE</sequence>
<accession>A0A124HXG7</accession>
<name>A0A124HXG7_9ACTN</name>
<dbReference type="AlphaFoldDB" id="A0A124HXG7"/>
<feature type="transmembrane region" description="Helical" evidence="1">
    <location>
        <begin position="6"/>
        <end position="26"/>
    </location>
</feature>
<reference evidence="2 3" key="1">
    <citation type="submission" date="2015-10" db="EMBL/GenBank/DDBJ databases">
        <title>Draft genome sequence of Streptomyces canus DSM 40017, type strain for the species Streptomyces canus.</title>
        <authorList>
            <person name="Ruckert C."/>
            <person name="Winkler A."/>
            <person name="Kalinowski J."/>
            <person name="Kampfer P."/>
            <person name="Glaeser S."/>
        </authorList>
    </citation>
    <scope>NUCLEOTIDE SEQUENCE [LARGE SCALE GENOMIC DNA]</scope>
    <source>
        <strain evidence="2 3">DSM 40017</strain>
    </source>
</reference>
<feature type="transmembrane region" description="Helical" evidence="1">
    <location>
        <begin position="69"/>
        <end position="92"/>
    </location>
</feature>
<proteinExistence type="predicted"/>
<protein>
    <submittedName>
        <fullName evidence="2">Uncharacterized protein</fullName>
    </submittedName>
</protein>
<dbReference type="Proteomes" id="UP000053669">
    <property type="component" value="Unassembled WGS sequence"/>
</dbReference>
<evidence type="ECO:0000313" key="2">
    <source>
        <dbReference type="EMBL" id="KUN64679.1"/>
    </source>
</evidence>
<evidence type="ECO:0000313" key="3">
    <source>
        <dbReference type="Proteomes" id="UP000053669"/>
    </source>
</evidence>
<dbReference type="STRING" id="58343.AQJ46_30060"/>
<keyword evidence="1" id="KW-1133">Transmembrane helix</keyword>